<dbReference type="AlphaFoldDB" id="A0AAD5X550"/>
<dbReference type="PANTHER" id="PTHR46829">
    <property type="entry name" value="STERILE ALPHA MOTIF DOMAIN-CONTAINING PROTEIN 15"/>
    <property type="match status" value="1"/>
</dbReference>
<feature type="region of interest" description="Disordered" evidence="1">
    <location>
        <begin position="122"/>
        <end position="150"/>
    </location>
</feature>
<evidence type="ECO:0000259" key="2">
    <source>
        <dbReference type="PROSITE" id="PS50105"/>
    </source>
</evidence>
<dbReference type="SUPFAM" id="SSF47769">
    <property type="entry name" value="SAM/Pointed domain"/>
    <property type="match status" value="1"/>
</dbReference>
<dbReference type="InterPro" id="IPR013761">
    <property type="entry name" value="SAM/pointed_sf"/>
</dbReference>
<comment type="caution">
    <text evidence="3">The sequence shown here is derived from an EMBL/GenBank/DDBJ whole genome shotgun (WGS) entry which is preliminary data.</text>
</comment>
<proteinExistence type="predicted"/>
<gene>
    <name evidence="3" type="ORF">HK097_010019</name>
</gene>
<sequence>MKYSKSVHTDFPTNEGTLKLHVFKSTSPPATVSTKAALPPRPNAVGGMVHGGHDDSAEQTTAEGAKVDRFDTQVTQREVLEILRDISLYISSRELQPINQWVSSSKSLITPATARVLPPSKTQRFSRITRTSTPSSRPSSAKTLLKSASQSSADSSMEDVWTSWTSGDVANWLRNVGFEDVVGSFEEHDITGKGLIALSNDTLKDLGITSTTKRIKLLSAIEELKACSPSFFSPSPTEFDGVGSKMAGMGLDEREPPVTGHGMVAAGAV</sequence>
<keyword evidence="4" id="KW-1185">Reference proteome</keyword>
<accession>A0AAD5X550</accession>
<dbReference type="Proteomes" id="UP001212841">
    <property type="component" value="Unassembled WGS sequence"/>
</dbReference>
<dbReference type="SMART" id="SM00454">
    <property type="entry name" value="SAM"/>
    <property type="match status" value="1"/>
</dbReference>
<feature type="domain" description="SAM" evidence="2">
    <location>
        <begin position="164"/>
        <end position="227"/>
    </location>
</feature>
<dbReference type="InterPro" id="IPR001660">
    <property type="entry name" value="SAM"/>
</dbReference>
<evidence type="ECO:0000256" key="1">
    <source>
        <dbReference type="SAM" id="MobiDB-lite"/>
    </source>
</evidence>
<evidence type="ECO:0000313" key="3">
    <source>
        <dbReference type="EMBL" id="KAJ3055595.1"/>
    </source>
</evidence>
<dbReference type="PANTHER" id="PTHR46829:SF1">
    <property type="entry name" value="STERILE ALPHA MOTIF DOMAIN-CONTAINING PROTEIN 15"/>
    <property type="match status" value="1"/>
</dbReference>
<name>A0AAD5X550_9FUNG</name>
<dbReference type="EMBL" id="JADGJD010000071">
    <property type="protein sequence ID" value="KAJ3055595.1"/>
    <property type="molecule type" value="Genomic_DNA"/>
</dbReference>
<protein>
    <recommendedName>
        <fullName evidence="2">SAM domain-containing protein</fullName>
    </recommendedName>
</protein>
<evidence type="ECO:0000313" key="4">
    <source>
        <dbReference type="Proteomes" id="UP001212841"/>
    </source>
</evidence>
<reference evidence="3" key="1">
    <citation type="submission" date="2020-05" db="EMBL/GenBank/DDBJ databases">
        <title>Phylogenomic resolution of chytrid fungi.</title>
        <authorList>
            <person name="Stajich J.E."/>
            <person name="Amses K."/>
            <person name="Simmons R."/>
            <person name="Seto K."/>
            <person name="Myers J."/>
            <person name="Bonds A."/>
            <person name="Quandt C.A."/>
            <person name="Barry K."/>
            <person name="Liu P."/>
            <person name="Grigoriev I."/>
            <person name="Longcore J.E."/>
            <person name="James T.Y."/>
        </authorList>
    </citation>
    <scope>NUCLEOTIDE SEQUENCE</scope>
    <source>
        <strain evidence="3">JEL0318</strain>
    </source>
</reference>
<organism evidence="3 4">
    <name type="scientific">Rhizophlyctis rosea</name>
    <dbReference type="NCBI Taxonomy" id="64517"/>
    <lineage>
        <taxon>Eukaryota</taxon>
        <taxon>Fungi</taxon>
        <taxon>Fungi incertae sedis</taxon>
        <taxon>Chytridiomycota</taxon>
        <taxon>Chytridiomycota incertae sedis</taxon>
        <taxon>Chytridiomycetes</taxon>
        <taxon>Rhizophlyctidales</taxon>
        <taxon>Rhizophlyctidaceae</taxon>
        <taxon>Rhizophlyctis</taxon>
    </lineage>
</organism>
<dbReference type="Pfam" id="PF07647">
    <property type="entry name" value="SAM_2"/>
    <property type="match status" value="1"/>
</dbReference>
<feature type="compositionally biased region" description="Low complexity" evidence="1">
    <location>
        <begin position="126"/>
        <end position="140"/>
    </location>
</feature>
<dbReference type="Gene3D" id="1.10.150.50">
    <property type="entry name" value="Transcription Factor, Ets-1"/>
    <property type="match status" value="1"/>
</dbReference>
<dbReference type="PROSITE" id="PS50105">
    <property type="entry name" value="SAM_DOMAIN"/>
    <property type="match status" value="1"/>
</dbReference>